<dbReference type="InterPro" id="IPR020471">
    <property type="entry name" value="AKR"/>
</dbReference>
<dbReference type="InterPro" id="IPR023210">
    <property type="entry name" value="NADP_OxRdtase_dom"/>
</dbReference>
<dbReference type="EMBL" id="UYJE01001986">
    <property type="protein sequence ID" value="VDI06931.1"/>
    <property type="molecule type" value="Genomic_DNA"/>
</dbReference>
<feature type="binding site" evidence="5">
    <location>
        <position position="118"/>
    </location>
    <ligand>
        <name>substrate</name>
    </ligand>
</feature>
<dbReference type="PRINTS" id="PR00069">
    <property type="entry name" value="ALDKETRDTASE"/>
</dbReference>
<organism evidence="8 9">
    <name type="scientific">Mytilus galloprovincialis</name>
    <name type="common">Mediterranean mussel</name>
    <dbReference type="NCBI Taxonomy" id="29158"/>
    <lineage>
        <taxon>Eukaryota</taxon>
        <taxon>Metazoa</taxon>
        <taxon>Spiralia</taxon>
        <taxon>Lophotrochozoa</taxon>
        <taxon>Mollusca</taxon>
        <taxon>Bivalvia</taxon>
        <taxon>Autobranchia</taxon>
        <taxon>Pteriomorphia</taxon>
        <taxon>Mytilida</taxon>
        <taxon>Mytiloidea</taxon>
        <taxon>Mytilidae</taxon>
        <taxon>Mytilinae</taxon>
        <taxon>Mytilus</taxon>
    </lineage>
</organism>
<evidence type="ECO:0000256" key="2">
    <source>
        <dbReference type="ARBA" id="ARBA00022857"/>
    </source>
</evidence>
<dbReference type="PROSITE" id="PS00062">
    <property type="entry name" value="ALDOKETO_REDUCTASE_2"/>
    <property type="match status" value="1"/>
</dbReference>
<sequence>MSSQVCKYPVIALNSNTFIPLVGLGTFKIKGRALIYRCLQVALESGYRSFDTASVYKNESDIGEALKELLPEHGLQRKDVFITSKLGPANQGKDKCRAACLESIQRLQCDYLDLYLIHWPGTQGKKPEEPVNKELRLQSWQDMIQLHKEGKVKAIGVSNFLQHHIEDIILETSVVPAVLQIEHHPHLVQDNLISYCKEKGIHFQAYSSLGTSVVENKLLSDETIKDIAKIHSKTTAQILLKWAVQQNIGVIPKSTNPDHIRENMDIFDFLLFIFTGVIPKSTNPDHIRENMDIFDFLLFIFTGVIPKSTNPEHIRENMDIFDFSLSHRDIDILNKLDKQIHYCWNPKSVS</sequence>
<protein>
    <recommendedName>
        <fullName evidence="7">NADP-dependent oxidoreductase domain-containing protein</fullName>
    </recommendedName>
</protein>
<dbReference type="GO" id="GO:0016616">
    <property type="term" value="F:oxidoreductase activity, acting on the CH-OH group of donors, NAD or NADP as acceptor"/>
    <property type="evidence" value="ECO:0007669"/>
    <property type="project" value="UniProtKB-ARBA"/>
</dbReference>
<feature type="site" description="Lowers pKa of active site Tyr" evidence="6">
    <location>
        <position position="85"/>
    </location>
</feature>
<dbReference type="SUPFAM" id="SSF51430">
    <property type="entry name" value="NAD(P)-linked oxidoreductase"/>
    <property type="match status" value="2"/>
</dbReference>
<evidence type="ECO:0000256" key="3">
    <source>
        <dbReference type="ARBA" id="ARBA00023002"/>
    </source>
</evidence>
<dbReference type="PANTHER" id="PTHR43827:SF3">
    <property type="entry name" value="NADP-DEPENDENT OXIDOREDUCTASE DOMAIN-CONTAINING PROTEIN"/>
    <property type="match status" value="1"/>
</dbReference>
<keyword evidence="9" id="KW-1185">Reference proteome</keyword>
<dbReference type="CDD" id="cd19136">
    <property type="entry name" value="AKR_DrGR-like"/>
    <property type="match status" value="1"/>
</dbReference>
<proteinExistence type="inferred from homology"/>
<dbReference type="Proteomes" id="UP000596742">
    <property type="component" value="Unassembled WGS sequence"/>
</dbReference>
<feature type="active site" description="Proton donor" evidence="4">
    <location>
        <position position="56"/>
    </location>
</feature>
<reference evidence="8" key="1">
    <citation type="submission" date="2018-11" db="EMBL/GenBank/DDBJ databases">
        <authorList>
            <person name="Alioto T."/>
            <person name="Alioto T."/>
        </authorList>
    </citation>
    <scope>NUCLEOTIDE SEQUENCE</scope>
</reference>
<dbReference type="Pfam" id="PF00248">
    <property type="entry name" value="Aldo_ket_red"/>
    <property type="match status" value="1"/>
</dbReference>
<evidence type="ECO:0000259" key="7">
    <source>
        <dbReference type="Pfam" id="PF00248"/>
    </source>
</evidence>
<gene>
    <name evidence="8" type="ORF">MGAL_10B091992</name>
</gene>
<accession>A0A8B6CL67</accession>
<evidence type="ECO:0000313" key="9">
    <source>
        <dbReference type="Proteomes" id="UP000596742"/>
    </source>
</evidence>
<dbReference type="PANTHER" id="PTHR43827">
    <property type="entry name" value="2,5-DIKETO-D-GLUCONIC ACID REDUCTASE"/>
    <property type="match status" value="1"/>
</dbReference>
<keyword evidence="2" id="KW-0521">NADP</keyword>
<feature type="domain" description="NADP-dependent oxidoreductase" evidence="7">
    <location>
        <begin position="23"/>
        <end position="271"/>
    </location>
</feature>
<comment type="similarity">
    <text evidence="1">Belongs to the aldo/keto reductase family.</text>
</comment>
<comment type="caution">
    <text evidence="8">The sequence shown here is derived from an EMBL/GenBank/DDBJ whole genome shotgun (WGS) entry which is preliminary data.</text>
</comment>
<keyword evidence="3" id="KW-0560">Oxidoreductase</keyword>
<evidence type="ECO:0000256" key="1">
    <source>
        <dbReference type="ARBA" id="ARBA00007905"/>
    </source>
</evidence>
<dbReference type="Gene3D" id="3.20.20.100">
    <property type="entry name" value="NADP-dependent oxidoreductase domain"/>
    <property type="match status" value="2"/>
</dbReference>
<dbReference type="FunFam" id="3.20.20.100:FF:000002">
    <property type="entry name" value="2,5-diketo-D-gluconic acid reductase A"/>
    <property type="match status" value="1"/>
</dbReference>
<dbReference type="PROSITE" id="PS00798">
    <property type="entry name" value="ALDOKETO_REDUCTASE_1"/>
    <property type="match status" value="1"/>
</dbReference>
<name>A0A8B6CL67_MYTGA</name>
<evidence type="ECO:0000256" key="5">
    <source>
        <dbReference type="PIRSR" id="PIRSR000097-2"/>
    </source>
</evidence>
<dbReference type="InterPro" id="IPR036812">
    <property type="entry name" value="NAD(P)_OxRdtase_dom_sf"/>
</dbReference>
<dbReference type="OrthoDB" id="416253at2759"/>
<dbReference type="PIRSF" id="PIRSF000097">
    <property type="entry name" value="AKR"/>
    <property type="match status" value="1"/>
</dbReference>
<dbReference type="AlphaFoldDB" id="A0A8B6CL67"/>
<evidence type="ECO:0000313" key="8">
    <source>
        <dbReference type="EMBL" id="VDI06931.1"/>
    </source>
</evidence>
<dbReference type="InterPro" id="IPR018170">
    <property type="entry name" value="Aldo/ket_reductase_CS"/>
</dbReference>
<evidence type="ECO:0000256" key="4">
    <source>
        <dbReference type="PIRSR" id="PIRSR000097-1"/>
    </source>
</evidence>
<evidence type="ECO:0000256" key="6">
    <source>
        <dbReference type="PIRSR" id="PIRSR000097-3"/>
    </source>
</evidence>